<dbReference type="AlphaFoldDB" id="A0A229VW32"/>
<dbReference type="SUPFAM" id="SSF52540">
    <property type="entry name" value="P-loop containing nucleoside triphosphate hydrolases"/>
    <property type="match status" value="1"/>
</dbReference>
<comment type="similarity">
    <text evidence="1">Belongs to the SMC family. SbcC subfamily.</text>
</comment>
<sequence>MKLIGMRFKGIGPYEQEYSIDFAALNRSHMFLIEGETGAGKSTILDCISFALYGDVSVDAASKDRLRSRFLGTEQTPSYVDLIFELNDAFYRVRREPAFERRKLRGNGTVSVNAKGLLWQVDDGLAALLPSASDELDGTATRYFDYADDADHATQLASQARDTGAEILRLLHLTRDQFSKTVMLAQGQFSGFLRCKPEERTQLIKSLFEADVYESIQKTLDEMRKAQSDQVAAQRRDVVAAIRDARGNAEAIERRAHDVDAEKDVARIDLDEFDFESEGLDLESASFDFDKTDDISGARANAERDSVDPLDAIRANWCLTDDGDLAEPAMSPSDIAATLDRHLNDVATASTELLEHSHAALTAATTRLDDEQRKLDAMRRLSDANKEYRNVADRRETLERRRQSIDGMRDRLRDSASAEPVARAQRELAAVQGRRAKSDIELSKARMELDACESMNDLTAAREKENAVATGLSAAEADLRAAKELGTRAAAARTAWRKADHSRRQMQSCAGSAESARAALRELEHEATEADLRRQLEDVIRREAAQSGLQDRLQAARTVLDHARKRQEEQSRLADLQTAVEQTAQKQREADDAYTQARRAFFAAGAARLASELAEGQPCPVCGSVDHPHPAVTQDGRNDHDDAAETETVAAARANMDVVPDEARLNQLDQAARRAAQQVVEAESAVAVCQTRIDAETEQSQGLNVEDAEGAVAQVRKELDGMRELGKERARLEAQLQKLHDAGERAAECEHRADVARAETAGALELVRAAVKSCAAETSAKSAAAVSESGAAVSADASDESGIADELATLAEHIDTVAARAVADERAANDAIAVCERAAREVSRIDQKITRRNALEQRVGELAAVLQEIDRQLSAASTACDEALAQSGFGDIETALTACLDAAAAARLQSEIERFDRDDHATQAEVQRTLDALRTQLTSDIVRSVLAQYTADDDETGIGSISADGRGSSDGDVSGNDVSGGDTAVAGDAAQSATTSTRQSYQSTNASLKSAPNPDRLNAIVRDLETVVRRAEADRDAAIRAEEQDENLDAERERVAKTLRSALDLWVSSSARFVPVRDMALLAGGRAGSLATGTANEGLSLVTYAVTERFRDVLDCANEILRDIKGGVYELRLGAHEGRTAKTGLPIEVFDRRSDLACEATTLSGGETFFVSLALALALADIIQAENGGISMDTLFIDEGFGSLSEEYLDDVLDVLRAMSRHRDIGVISHVGQLKDQIAERISVTRISEDSASRLTVTV</sequence>
<organism evidence="7 8">
    <name type="scientific">Bifidobacterium vansinderenii</name>
    <dbReference type="NCBI Taxonomy" id="1984871"/>
    <lineage>
        <taxon>Bacteria</taxon>
        <taxon>Bacillati</taxon>
        <taxon>Actinomycetota</taxon>
        <taxon>Actinomycetes</taxon>
        <taxon>Bifidobacteriales</taxon>
        <taxon>Bifidobacteriaceae</taxon>
        <taxon>Bifidobacterium</taxon>
    </lineage>
</organism>
<evidence type="ECO:0000256" key="2">
    <source>
        <dbReference type="ARBA" id="ARBA00011322"/>
    </source>
</evidence>
<evidence type="ECO:0000313" key="7">
    <source>
        <dbReference type="EMBL" id="OXM99619.1"/>
    </source>
</evidence>
<dbReference type="Pfam" id="PF13476">
    <property type="entry name" value="AAA_23"/>
    <property type="match status" value="1"/>
</dbReference>
<reference evidence="7 8" key="1">
    <citation type="submission" date="2017-05" db="EMBL/GenBank/DDBJ databases">
        <title>Bifidobacterium vansinderenii sp. nov.</title>
        <authorList>
            <person name="Lugli G.A."/>
            <person name="Duranti S."/>
            <person name="Mangifesta M."/>
        </authorList>
    </citation>
    <scope>NUCLEOTIDE SEQUENCE [LARGE SCALE GENOMIC DNA]</scope>
    <source>
        <strain evidence="7 8">Tam10B</strain>
    </source>
</reference>
<dbReference type="Gene3D" id="3.40.50.300">
    <property type="entry name" value="P-loop containing nucleotide triphosphate hydrolases"/>
    <property type="match status" value="2"/>
</dbReference>
<dbReference type="Proteomes" id="UP000215433">
    <property type="component" value="Unassembled WGS sequence"/>
</dbReference>
<dbReference type="PANTHER" id="PTHR32114">
    <property type="entry name" value="ABC TRANSPORTER ABCH.3"/>
    <property type="match status" value="1"/>
</dbReference>
<dbReference type="PROSITE" id="PS00675">
    <property type="entry name" value="SIGMA54_INTERACT_1"/>
    <property type="match status" value="1"/>
</dbReference>
<feature type="region of interest" description="Disordered" evidence="5">
    <location>
        <begin position="955"/>
        <end position="1014"/>
    </location>
</feature>
<dbReference type="OrthoDB" id="9795626at2"/>
<dbReference type="InterPro" id="IPR038729">
    <property type="entry name" value="Rad50/SbcC_AAA"/>
</dbReference>
<evidence type="ECO:0000256" key="4">
    <source>
        <dbReference type="SAM" id="Coils"/>
    </source>
</evidence>
<keyword evidence="8" id="KW-1185">Reference proteome</keyword>
<keyword evidence="4" id="KW-0175">Coiled coil</keyword>
<protein>
    <recommendedName>
        <fullName evidence="3">Nuclease SbcCD subunit C</fullName>
    </recommendedName>
</protein>
<evidence type="ECO:0000313" key="8">
    <source>
        <dbReference type="Proteomes" id="UP000215433"/>
    </source>
</evidence>
<evidence type="ECO:0000256" key="5">
    <source>
        <dbReference type="SAM" id="MobiDB-lite"/>
    </source>
</evidence>
<dbReference type="InterPro" id="IPR025662">
    <property type="entry name" value="Sigma_54_int_dom_ATP-bd_1"/>
</dbReference>
<dbReference type="GO" id="GO:0006302">
    <property type="term" value="P:double-strand break repair"/>
    <property type="evidence" value="ECO:0007669"/>
    <property type="project" value="InterPro"/>
</dbReference>
<dbReference type="RefSeq" id="WP_093961235.1">
    <property type="nucleotide sequence ID" value="NZ_NEWD01000036.1"/>
</dbReference>
<feature type="coiled-coil region" evidence="4">
    <location>
        <begin position="665"/>
        <end position="742"/>
    </location>
</feature>
<comment type="subunit">
    <text evidence="2">Heterodimer of SbcC and SbcD.</text>
</comment>
<dbReference type="Pfam" id="PF13558">
    <property type="entry name" value="SbcC_Walker_B"/>
    <property type="match status" value="1"/>
</dbReference>
<comment type="caution">
    <text evidence="7">The sequence shown here is derived from an EMBL/GenBank/DDBJ whole genome shotgun (WGS) entry which is preliminary data.</text>
</comment>
<feature type="compositionally biased region" description="Basic and acidic residues" evidence="5">
    <location>
        <begin position="392"/>
        <end position="416"/>
    </location>
</feature>
<feature type="compositionally biased region" description="Low complexity" evidence="5">
    <location>
        <begin position="957"/>
        <end position="982"/>
    </location>
</feature>
<accession>A0A229VW32</accession>
<feature type="region of interest" description="Disordered" evidence="5">
    <location>
        <begin position="392"/>
        <end position="422"/>
    </location>
</feature>
<dbReference type="GO" id="GO:0016887">
    <property type="term" value="F:ATP hydrolysis activity"/>
    <property type="evidence" value="ECO:0007669"/>
    <property type="project" value="InterPro"/>
</dbReference>
<feature type="coiled-coil region" evidence="4">
    <location>
        <begin position="852"/>
        <end position="886"/>
    </location>
</feature>
<feature type="domain" description="Rad50/SbcC-type AAA" evidence="6">
    <location>
        <begin position="7"/>
        <end position="230"/>
    </location>
</feature>
<gene>
    <name evidence="7" type="ORF">Tam10B_2129</name>
</gene>
<feature type="compositionally biased region" description="Polar residues" evidence="5">
    <location>
        <begin position="991"/>
        <end position="1010"/>
    </location>
</feature>
<evidence type="ECO:0000259" key="6">
    <source>
        <dbReference type="Pfam" id="PF13476"/>
    </source>
</evidence>
<dbReference type="EMBL" id="NEWD01000036">
    <property type="protein sequence ID" value="OXM99619.1"/>
    <property type="molecule type" value="Genomic_DNA"/>
</dbReference>
<name>A0A229VW32_9BIFI</name>
<evidence type="ECO:0000256" key="1">
    <source>
        <dbReference type="ARBA" id="ARBA00006930"/>
    </source>
</evidence>
<dbReference type="PANTHER" id="PTHR32114:SF2">
    <property type="entry name" value="ABC TRANSPORTER ABCH.3"/>
    <property type="match status" value="1"/>
</dbReference>
<dbReference type="InterPro" id="IPR027417">
    <property type="entry name" value="P-loop_NTPase"/>
</dbReference>
<proteinExistence type="inferred from homology"/>
<evidence type="ECO:0000256" key="3">
    <source>
        <dbReference type="ARBA" id="ARBA00013368"/>
    </source>
</evidence>